<keyword evidence="2" id="KW-0645">Protease</keyword>
<dbReference type="GO" id="GO:0016805">
    <property type="term" value="F:dipeptidase activity"/>
    <property type="evidence" value="ECO:0007669"/>
    <property type="project" value="UniProtKB-KW"/>
</dbReference>
<evidence type="ECO:0000313" key="3">
    <source>
        <dbReference type="Proteomes" id="UP001236559"/>
    </source>
</evidence>
<keyword evidence="2" id="KW-0224">Dipeptidase</keyword>
<keyword evidence="2" id="KW-0378">Hydrolase</keyword>
<dbReference type="SUPFAM" id="SSF53187">
    <property type="entry name" value="Zn-dependent exopeptidases"/>
    <property type="match status" value="1"/>
</dbReference>
<dbReference type="InterPro" id="IPR001160">
    <property type="entry name" value="Peptidase_M20C"/>
</dbReference>
<dbReference type="RefSeq" id="WP_307494854.1">
    <property type="nucleotide sequence ID" value="NZ_JAUSTN010000001.1"/>
</dbReference>
<dbReference type="EMBL" id="JAUSTN010000001">
    <property type="protein sequence ID" value="MDQ0274259.1"/>
    <property type="molecule type" value="Genomic_DNA"/>
</dbReference>
<organism evidence="2 3">
    <name type="scientific">Peptoniphilus koenoeneniae</name>
    <dbReference type="NCBI Taxonomy" id="507751"/>
    <lineage>
        <taxon>Bacteria</taxon>
        <taxon>Bacillati</taxon>
        <taxon>Bacillota</taxon>
        <taxon>Tissierellia</taxon>
        <taxon>Tissierellales</taxon>
        <taxon>Peptoniphilaceae</taxon>
        <taxon>Peptoniphilus</taxon>
    </lineage>
</organism>
<gene>
    <name evidence="2" type="ORF">J2S72_000255</name>
</gene>
<feature type="domain" description="Peptidase M20 dimerisation" evidence="1">
    <location>
        <begin position="208"/>
        <end position="281"/>
    </location>
</feature>
<dbReference type="InterPro" id="IPR011650">
    <property type="entry name" value="Peptidase_M20_dimer"/>
</dbReference>
<dbReference type="Proteomes" id="UP001236559">
    <property type="component" value="Unassembled WGS sequence"/>
</dbReference>
<dbReference type="Pfam" id="PF01546">
    <property type="entry name" value="Peptidase_M20"/>
    <property type="match status" value="1"/>
</dbReference>
<evidence type="ECO:0000259" key="1">
    <source>
        <dbReference type="Pfam" id="PF07687"/>
    </source>
</evidence>
<comment type="caution">
    <text evidence="2">The sequence shown here is derived from an EMBL/GenBank/DDBJ whole genome shotgun (WGS) entry which is preliminary data.</text>
</comment>
<dbReference type="EC" id="3.4.13.-" evidence="2"/>
<dbReference type="Gene3D" id="3.40.630.10">
    <property type="entry name" value="Zn peptidases"/>
    <property type="match status" value="2"/>
</dbReference>
<dbReference type="PRINTS" id="PR00934">
    <property type="entry name" value="XHISDIPTASE"/>
</dbReference>
<dbReference type="Pfam" id="PF07687">
    <property type="entry name" value="M20_dimer"/>
    <property type="match status" value="1"/>
</dbReference>
<evidence type="ECO:0000313" key="2">
    <source>
        <dbReference type="EMBL" id="MDQ0274259.1"/>
    </source>
</evidence>
<name>A0ABU0ASK9_9FIRM</name>
<proteinExistence type="predicted"/>
<dbReference type="PANTHER" id="PTHR43501:SF1">
    <property type="entry name" value="CYTOSOL NON-SPECIFIC DIPEPTIDASE"/>
    <property type="match status" value="1"/>
</dbReference>
<keyword evidence="3" id="KW-1185">Reference proteome</keyword>
<dbReference type="PANTHER" id="PTHR43501">
    <property type="entry name" value="CYTOSOL NON-SPECIFIC DIPEPTIDASE"/>
    <property type="match status" value="1"/>
</dbReference>
<accession>A0ABU0ASK9</accession>
<dbReference type="NCBIfam" id="TIGR01893">
    <property type="entry name" value="aa-his-dipept"/>
    <property type="match status" value="1"/>
</dbReference>
<sequence>MSILNLEPKLVFKYFSEISQIPRPSGHEEKISAYLENFGKERNFETYVDQTKNVLIRKPASKGYENSPGIIIQGHMDMVPEKSDDSNHDFLKDPISLIVEDDKIYANNTTLGADDGIGLAFALALLDDQEAQHGPLECLFTISEETTMEGAMNLSSNLLKGNLLLNIDSEEEGIMTVGSAGGENYLAKFNFSEVEIPKDYKVYELTFQGLLGGHSGMEISKNHGNIIKIMADLIDGLDDSMIANFNSGTKQNAIPRSGSLTLATKSNINSRVEKILEKFENLDGNLEILVKDSKAKSAMGTIDSNIFARYLLDLHNGVYSYTDSSQKDVESSANLAIVKKDGFSYNILVSIRSASEEKLRQLEEKYKLTSQAYKVSYEFSEGYPTWEYKKDSLLRDRAMTVYKKMFGHEMVTEITHGGLECGVFSEKYPNMDMISIGPDIRGAHTPKESLSISSTKRMYEYVKELLKEL</sequence>
<dbReference type="PIRSF" id="PIRSF016599">
    <property type="entry name" value="Xaa-His_dipept"/>
    <property type="match status" value="1"/>
</dbReference>
<reference evidence="2 3" key="1">
    <citation type="submission" date="2023-07" db="EMBL/GenBank/DDBJ databases">
        <title>Genomic Encyclopedia of Type Strains, Phase IV (KMG-IV): sequencing the most valuable type-strain genomes for metagenomic binning, comparative biology and taxonomic classification.</title>
        <authorList>
            <person name="Goeker M."/>
        </authorList>
    </citation>
    <scope>NUCLEOTIDE SEQUENCE [LARGE SCALE GENOMIC DNA]</scope>
    <source>
        <strain evidence="2 3">DSM 22616</strain>
    </source>
</reference>
<protein>
    <submittedName>
        <fullName evidence="2">Dipeptidase D</fullName>
        <ecNumber evidence="2">3.4.13.-</ecNumber>
    </submittedName>
</protein>
<dbReference type="InterPro" id="IPR002933">
    <property type="entry name" value="Peptidase_M20"/>
</dbReference>